<dbReference type="EMBL" id="JBBPBM010000036">
    <property type="protein sequence ID" value="KAK8529385.1"/>
    <property type="molecule type" value="Genomic_DNA"/>
</dbReference>
<evidence type="ECO:0000313" key="2">
    <source>
        <dbReference type="EMBL" id="KAK8529385.1"/>
    </source>
</evidence>
<keyword evidence="1" id="KW-0472">Membrane</keyword>
<organism evidence="2 3">
    <name type="scientific">Hibiscus sabdariffa</name>
    <name type="common">roselle</name>
    <dbReference type="NCBI Taxonomy" id="183260"/>
    <lineage>
        <taxon>Eukaryota</taxon>
        <taxon>Viridiplantae</taxon>
        <taxon>Streptophyta</taxon>
        <taxon>Embryophyta</taxon>
        <taxon>Tracheophyta</taxon>
        <taxon>Spermatophyta</taxon>
        <taxon>Magnoliopsida</taxon>
        <taxon>eudicotyledons</taxon>
        <taxon>Gunneridae</taxon>
        <taxon>Pentapetalae</taxon>
        <taxon>rosids</taxon>
        <taxon>malvids</taxon>
        <taxon>Malvales</taxon>
        <taxon>Malvaceae</taxon>
        <taxon>Malvoideae</taxon>
        <taxon>Hibiscus</taxon>
    </lineage>
</organism>
<protein>
    <submittedName>
        <fullName evidence="2">Uncharacterized protein</fullName>
    </submittedName>
</protein>
<comment type="caution">
    <text evidence="2">The sequence shown here is derived from an EMBL/GenBank/DDBJ whole genome shotgun (WGS) entry which is preliminary data.</text>
</comment>
<sequence length="163" mass="18191">MMRSQQPKPKPKPNPLLLCLRNGISKLVALEPLRYKLVNRKKGGLQKYIGYLGEFGVTVSKIKSSGIRQENLIPVSSKRYCSLPKQCNRTSGAARFATLENLKASCFLGRPVAVACDVLDLEKEFVISGGKEPFFLTSLLELGLAFWVFLLTIYVTVLFIGYM</sequence>
<reference evidence="2 3" key="1">
    <citation type="journal article" date="2024" name="G3 (Bethesda)">
        <title>Genome assembly of Hibiscus sabdariffa L. provides insights into metabolisms of medicinal natural products.</title>
        <authorList>
            <person name="Kim T."/>
        </authorList>
    </citation>
    <scope>NUCLEOTIDE SEQUENCE [LARGE SCALE GENOMIC DNA]</scope>
    <source>
        <strain evidence="2">TK-2024</strain>
        <tissue evidence="2">Old leaves</tissue>
    </source>
</reference>
<feature type="transmembrane region" description="Helical" evidence="1">
    <location>
        <begin position="139"/>
        <end position="162"/>
    </location>
</feature>
<dbReference type="Proteomes" id="UP001472677">
    <property type="component" value="Unassembled WGS sequence"/>
</dbReference>
<keyword evidence="3" id="KW-1185">Reference proteome</keyword>
<accession>A0ABR2D3M9</accession>
<keyword evidence="1" id="KW-0812">Transmembrane</keyword>
<gene>
    <name evidence="2" type="ORF">V6N12_060167</name>
</gene>
<keyword evidence="1" id="KW-1133">Transmembrane helix</keyword>
<proteinExistence type="predicted"/>
<name>A0ABR2D3M9_9ROSI</name>
<evidence type="ECO:0000313" key="3">
    <source>
        <dbReference type="Proteomes" id="UP001472677"/>
    </source>
</evidence>
<evidence type="ECO:0000256" key="1">
    <source>
        <dbReference type="SAM" id="Phobius"/>
    </source>
</evidence>